<accession>A0A6B1DQT1</accession>
<comment type="caution">
    <text evidence="3">The sequence shown here is derived from an EMBL/GenBank/DDBJ whole genome shotgun (WGS) entry which is preliminary data.</text>
</comment>
<evidence type="ECO:0000256" key="1">
    <source>
        <dbReference type="SAM" id="MobiDB-lite"/>
    </source>
</evidence>
<feature type="compositionally biased region" description="Pro residues" evidence="1">
    <location>
        <begin position="71"/>
        <end position="80"/>
    </location>
</feature>
<dbReference type="InterPro" id="IPR038717">
    <property type="entry name" value="Tc1-like_DDE_dom"/>
</dbReference>
<sequence>MRTAQGRGRPTLLPDAGPGGEGGGGGRHGGVCNGGGCAGLDQGAVRGGLQRGQPVHAAAAAGDPAQATAAPPYPGRPPGPGGLEKGGLGECLKTVGLQAGQGIVWGDERKLGLRSQVRQVWAPRGVAVVQAVQIGWKYTYVAVALDPLTGRLWWAWQKNMKGEEMARIWGIWAEEPAIDGWVWDGARGHTGTDMQAVDAPRVVQPPYAPELNPVERFFRELRRAVEGRVYPDLQAKQEALEPILKAWQADPARVRRLCGWDWIRDALETLPADTQVV</sequence>
<feature type="compositionally biased region" description="Gly residues" evidence="1">
    <location>
        <begin position="17"/>
        <end position="27"/>
    </location>
</feature>
<feature type="region of interest" description="Disordered" evidence="1">
    <location>
        <begin position="50"/>
        <end position="87"/>
    </location>
</feature>
<name>A0A6B1DQT1_9CHLR</name>
<protein>
    <recommendedName>
        <fullName evidence="2">Tc1-like transposase DDE domain-containing protein</fullName>
    </recommendedName>
</protein>
<dbReference type="Gene3D" id="3.30.420.10">
    <property type="entry name" value="Ribonuclease H-like superfamily/Ribonuclease H"/>
    <property type="match status" value="1"/>
</dbReference>
<feature type="compositionally biased region" description="Low complexity" evidence="1">
    <location>
        <begin position="57"/>
        <end position="70"/>
    </location>
</feature>
<evidence type="ECO:0000313" key="3">
    <source>
        <dbReference type="EMBL" id="MYD89980.1"/>
    </source>
</evidence>
<dbReference type="EMBL" id="VXPY01000040">
    <property type="protein sequence ID" value="MYD89980.1"/>
    <property type="molecule type" value="Genomic_DNA"/>
</dbReference>
<dbReference type="Pfam" id="PF13358">
    <property type="entry name" value="DDE_3"/>
    <property type="match status" value="1"/>
</dbReference>
<organism evidence="3">
    <name type="scientific">Caldilineaceae bacterium SB0662_bin_9</name>
    <dbReference type="NCBI Taxonomy" id="2605258"/>
    <lineage>
        <taxon>Bacteria</taxon>
        <taxon>Bacillati</taxon>
        <taxon>Chloroflexota</taxon>
        <taxon>Caldilineae</taxon>
        <taxon>Caldilineales</taxon>
        <taxon>Caldilineaceae</taxon>
    </lineage>
</organism>
<dbReference type="GO" id="GO:0003676">
    <property type="term" value="F:nucleic acid binding"/>
    <property type="evidence" value="ECO:0007669"/>
    <property type="project" value="InterPro"/>
</dbReference>
<dbReference type="InterPro" id="IPR036397">
    <property type="entry name" value="RNaseH_sf"/>
</dbReference>
<feature type="domain" description="Tc1-like transposase DDE" evidence="2">
    <location>
        <begin position="103"/>
        <end position="232"/>
    </location>
</feature>
<reference evidence="3" key="1">
    <citation type="submission" date="2019-09" db="EMBL/GenBank/DDBJ databases">
        <title>Characterisation of the sponge microbiome using genome-centric metagenomics.</title>
        <authorList>
            <person name="Engelberts J.P."/>
            <person name="Robbins S.J."/>
            <person name="De Goeij J.M."/>
            <person name="Aranda M."/>
            <person name="Bell S.C."/>
            <person name="Webster N.S."/>
        </authorList>
    </citation>
    <scope>NUCLEOTIDE SEQUENCE</scope>
    <source>
        <strain evidence="3">SB0662_bin_9</strain>
    </source>
</reference>
<feature type="region of interest" description="Disordered" evidence="1">
    <location>
        <begin position="1"/>
        <end position="27"/>
    </location>
</feature>
<proteinExistence type="predicted"/>
<dbReference type="AlphaFoldDB" id="A0A6B1DQT1"/>
<evidence type="ECO:0000259" key="2">
    <source>
        <dbReference type="Pfam" id="PF13358"/>
    </source>
</evidence>
<gene>
    <name evidence="3" type="ORF">F4Y08_06525</name>
</gene>